<evidence type="ECO:0000313" key="2">
    <source>
        <dbReference type="EMBL" id="KAL3653317.1"/>
    </source>
</evidence>
<dbReference type="EMBL" id="JAVIJP010000005">
    <property type="protein sequence ID" value="KAL3653317.1"/>
    <property type="molecule type" value="Genomic_DNA"/>
</dbReference>
<feature type="region of interest" description="Disordered" evidence="1">
    <location>
        <begin position="1"/>
        <end position="30"/>
    </location>
</feature>
<feature type="region of interest" description="Disordered" evidence="1">
    <location>
        <begin position="172"/>
        <end position="198"/>
    </location>
</feature>
<proteinExistence type="predicted"/>
<evidence type="ECO:0000313" key="3">
    <source>
        <dbReference type="Proteomes" id="UP001632038"/>
    </source>
</evidence>
<gene>
    <name evidence="2" type="ORF">CASFOL_002998</name>
</gene>
<keyword evidence="3" id="KW-1185">Reference proteome</keyword>
<accession>A0ABD3EHU2</accession>
<name>A0ABD3EHU2_9LAMI</name>
<sequence>MFSTSQPTSDRTRAPHLPPPSSSTSHDEVVVDAVPISRILPGESGNELDLDNLPTLIPTSVLAGIVNQPMPKKVSRRLRGLAPGVIPPAVPKSKGGPPRHVPFENMNLVDEEKIQSDSDDEDYLPPGTVKASPFIPDLTPDELESIAAGVDITNNEETGSDAEILEAAFARARKGKGKRIADEEEETPPRRSQRRRGN</sequence>
<protein>
    <submittedName>
        <fullName evidence="2">Uncharacterized protein</fullName>
    </submittedName>
</protein>
<organism evidence="2 3">
    <name type="scientific">Castilleja foliolosa</name>
    <dbReference type="NCBI Taxonomy" id="1961234"/>
    <lineage>
        <taxon>Eukaryota</taxon>
        <taxon>Viridiplantae</taxon>
        <taxon>Streptophyta</taxon>
        <taxon>Embryophyta</taxon>
        <taxon>Tracheophyta</taxon>
        <taxon>Spermatophyta</taxon>
        <taxon>Magnoliopsida</taxon>
        <taxon>eudicotyledons</taxon>
        <taxon>Gunneridae</taxon>
        <taxon>Pentapetalae</taxon>
        <taxon>asterids</taxon>
        <taxon>lamiids</taxon>
        <taxon>Lamiales</taxon>
        <taxon>Orobanchaceae</taxon>
        <taxon>Pedicularideae</taxon>
        <taxon>Castillejinae</taxon>
        <taxon>Castilleja</taxon>
    </lineage>
</organism>
<reference evidence="3" key="1">
    <citation type="journal article" date="2024" name="IScience">
        <title>Strigolactones Initiate the Formation of Haustorium-like Structures in Castilleja.</title>
        <authorList>
            <person name="Buerger M."/>
            <person name="Peterson D."/>
            <person name="Chory J."/>
        </authorList>
    </citation>
    <scope>NUCLEOTIDE SEQUENCE [LARGE SCALE GENOMIC DNA]</scope>
</reference>
<comment type="caution">
    <text evidence="2">The sequence shown here is derived from an EMBL/GenBank/DDBJ whole genome shotgun (WGS) entry which is preliminary data.</text>
</comment>
<evidence type="ECO:0000256" key="1">
    <source>
        <dbReference type="SAM" id="MobiDB-lite"/>
    </source>
</evidence>
<dbReference type="AlphaFoldDB" id="A0ABD3EHU2"/>
<dbReference type="Proteomes" id="UP001632038">
    <property type="component" value="Unassembled WGS sequence"/>
</dbReference>
<feature type="region of interest" description="Disordered" evidence="1">
    <location>
        <begin position="114"/>
        <end position="138"/>
    </location>
</feature>